<evidence type="ECO:0000313" key="2">
    <source>
        <dbReference type="Proteomes" id="UP001303046"/>
    </source>
</evidence>
<evidence type="ECO:0000313" key="1">
    <source>
        <dbReference type="EMBL" id="KAK6759694.1"/>
    </source>
</evidence>
<proteinExistence type="predicted"/>
<dbReference type="EMBL" id="JAVFWL010000006">
    <property type="protein sequence ID" value="KAK6759694.1"/>
    <property type="molecule type" value="Genomic_DNA"/>
</dbReference>
<reference evidence="1 2" key="1">
    <citation type="submission" date="2023-08" db="EMBL/GenBank/DDBJ databases">
        <title>A Necator americanus chromosomal reference genome.</title>
        <authorList>
            <person name="Ilik V."/>
            <person name="Petrzelkova K.J."/>
            <person name="Pardy F."/>
            <person name="Fuh T."/>
            <person name="Niatou-Singa F.S."/>
            <person name="Gouil Q."/>
            <person name="Baker L."/>
            <person name="Ritchie M.E."/>
            <person name="Jex A.R."/>
            <person name="Gazzola D."/>
            <person name="Li H."/>
            <person name="Toshio Fujiwara R."/>
            <person name="Zhan B."/>
            <person name="Aroian R.V."/>
            <person name="Pafco B."/>
            <person name="Schwarz E.M."/>
        </authorList>
    </citation>
    <scope>NUCLEOTIDE SEQUENCE [LARGE SCALE GENOMIC DNA]</scope>
    <source>
        <strain evidence="1 2">Aroian</strain>
        <tissue evidence="1">Whole animal</tissue>
    </source>
</reference>
<organism evidence="1 2">
    <name type="scientific">Necator americanus</name>
    <name type="common">Human hookworm</name>
    <dbReference type="NCBI Taxonomy" id="51031"/>
    <lineage>
        <taxon>Eukaryota</taxon>
        <taxon>Metazoa</taxon>
        <taxon>Ecdysozoa</taxon>
        <taxon>Nematoda</taxon>
        <taxon>Chromadorea</taxon>
        <taxon>Rhabditida</taxon>
        <taxon>Rhabditina</taxon>
        <taxon>Rhabditomorpha</taxon>
        <taxon>Strongyloidea</taxon>
        <taxon>Ancylostomatidae</taxon>
        <taxon>Bunostominae</taxon>
        <taxon>Necator</taxon>
    </lineage>
</organism>
<keyword evidence="2" id="KW-1185">Reference proteome</keyword>
<gene>
    <name evidence="1" type="primary">Necator_chrX.g21493</name>
    <name evidence="1" type="ORF">RB195_021332</name>
</gene>
<dbReference type="Proteomes" id="UP001303046">
    <property type="component" value="Unassembled WGS sequence"/>
</dbReference>
<name>A0ABR1EAG8_NECAM</name>
<protein>
    <submittedName>
        <fullName evidence="1">Uncharacterized protein</fullName>
    </submittedName>
</protein>
<accession>A0ABR1EAG8</accession>
<comment type="caution">
    <text evidence="1">The sequence shown here is derived from an EMBL/GenBank/DDBJ whole genome shotgun (WGS) entry which is preliminary data.</text>
</comment>
<sequence length="127" mass="15450">MERLDCTERKLLRRLLRYFWPRVCHNKDLYAEIDVAYRPMTRGKHQHLAPPSKVAKVNRLRFFGHILRRPADRLVQRVLRSWAGSSWKKPPDRKRKFWPEVVKEDLITLGVDRQLRREFSFRVSKEI</sequence>